<evidence type="ECO:0000259" key="12">
    <source>
        <dbReference type="Pfam" id="PF13878"/>
    </source>
</evidence>
<feature type="compositionally biased region" description="Polar residues" evidence="11">
    <location>
        <begin position="32"/>
        <end position="42"/>
    </location>
</feature>
<dbReference type="PANTHER" id="PTHR45884">
    <property type="entry name" value="N-ACETYLTRANSFERASE ECO"/>
    <property type="match status" value="1"/>
</dbReference>
<dbReference type="AlphaFoldDB" id="A0A6A5XZS7"/>
<evidence type="ECO:0000256" key="9">
    <source>
        <dbReference type="ARBA" id="ARBA00023315"/>
    </source>
</evidence>
<gene>
    <name evidence="14" type="ORF">BU24DRAFT_421482</name>
</gene>
<evidence type="ECO:0000256" key="7">
    <source>
        <dbReference type="ARBA" id="ARBA00023242"/>
    </source>
</evidence>
<reference evidence="14" key="1">
    <citation type="journal article" date="2020" name="Stud. Mycol.">
        <title>101 Dothideomycetes genomes: a test case for predicting lifestyles and emergence of pathogens.</title>
        <authorList>
            <person name="Haridas S."/>
            <person name="Albert R."/>
            <person name="Binder M."/>
            <person name="Bloem J."/>
            <person name="Labutti K."/>
            <person name="Salamov A."/>
            <person name="Andreopoulos B."/>
            <person name="Baker S."/>
            <person name="Barry K."/>
            <person name="Bills G."/>
            <person name="Bluhm B."/>
            <person name="Cannon C."/>
            <person name="Castanera R."/>
            <person name="Culley D."/>
            <person name="Daum C."/>
            <person name="Ezra D."/>
            <person name="Gonzalez J."/>
            <person name="Henrissat B."/>
            <person name="Kuo A."/>
            <person name="Liang C."/>
            <person name="Lipzen A."/>
            <person name="Lutzoni F."/>
            <person name="Magnuson J."/>
            <person name="Mondo S."/>
            <person name="Nolan M."/>
            <person name="Ohm R."/>
            <person name="Pangilinan J."/>
            <person name="Park H.-J."/>
            <person name="Ramirez L."/>
            <person name="Alfaro M."/>
            <person name="Sun H."/>
            <person name="Tritt A."/>
            <person name="Yoshinaga Y."/>
            <person name="Zwiers L.-H."/>
            <person name="Turgeon B."/>
            <person name="Goodwin S."/>
            <person name="Spatafora J."/>
            <person name="Crous P."/>
            <person name="Grigoriev I."/>
        </authorList>
    </citation>
    <scope>NUCLEOTIDE SEQUENCE</scope>
    <source>
        <strain evidence="14">CBS 175.79</strain>
    </source>
</reference>
<evidence type="ECO:0000259" key="13">
    <source>
        <dbReference type="Pfam" id="PF13880"/>
    </source>
</evidence>
<evidence type="ECO:0000256" key="1">
    <source>
        <dbReference type="ARBA" id="ARBA00004123"/>
    </source>
</evidence>
<evidence type="ECO:0000256" key="11">
    <source>
        <dbReference type="SAM" id="MobiDB-lite"/>
    </source>
</evidence>
<dbReference type="Pfam" id="PF13880">
    <property type="entry name" value="Acetyltransf_13"/>
    <property type="match status" value="1"/>
</dbReference>
<keyword evidence="15" id="KW-1185">Reference proteome</keyword>
<keyword evidence="4" id="KW-0479">Metal-binding</keyword>
<name>A0A6A5XZS7_9PLEO</name>
<feature type="compositionally biased region" description="Basic residues" evidence="11">
    <location>
        <begin position="103"/>
        <end position="114"/>
    </location>
</feature>
<proteinExistence type="inferred from homology"/>
<evidence type="ECO:0000256" key="4">
    <source>
        <dbReference type="ARBA" id="ARBA00022723"/>
    </source>
</evidence>
<evidence type="ECO:0000256" key="6">
    <source>
        <dbReference type="ARBA" id="ARBA00022833"/>
    </source>
</evidence>
<dbReference type="GO" id="GO:0007064">
    <property type="term" value="P:mitotic sister chromatid cohesion"/>
    <property type="evidence" value="ECO:0007669"/>
    <property type="project" value="TreeGrafter"/>
</dbReference>
<keyword evidence="10" id="KW-0175">Coiled coil</keyword>
<evidence type="ECO:0000256" key="10">
    <source>
        <dbReference type="SAM" id="Coils"/>
    </source>
</evidence>
<keyword evidence="9" id="KW-0012">Acyltransferase</keyword>
<dbReference type="GO" id="GO:0005634">
    <property type="term" value="C:nucleus"/>
    <property type="evidence" value="ECO:0007669"/>
    <property type="project" value="UniProtKB-SubCell"/>
</dbReference>
<dbReference type="GeneID" id="54285137"/>
<organism evidence="14 15">
    <name type="scientific">Aaosphaeria arxii CBS 175.79</name>
    <dbReference type="NCBI Taxonomy" id="1450172"/>
    <lineage>
        <taxon>Eukaryota</taxon>
        <taxon>Fungi</taxon>
        <taxon>Dikarya</taxon>
        <taxon>Ascomycota</taxon>
        <taxon>Pezizomycotina</taxon>
        <taxon>Dothideomycetes</taxon>
        <taxon>Pleosporomycetidae</taxon>
        <taxon>Pleosporales</taxon>
        <taxon>Pleosporales incertae sedis</taxon>
        <taxon>Aaosphaeria</taxon>
    </lineage>
</organism>
<dbReference type="EMBL" id="ML978068">
    <property type="protein sequence ID" value="KAF2018499.1"/>
    <property type="molecule type" value="Genomic_DNA"/>
</dbReference>
<feature type="compositionally biased region" description="Pro residues" evidence="11">
    <location>
        <begin position="88"/>
        <end position="97"/>
    </location>
</feature>
<protein>
    <recommendedName>
        <fullName evidence="16">Sister chromatid cohesion acetyltransferas-like protein Eco1</fullName>
    </recommendedName>
</protein>
<keyword evidence="7" id="KW-0539">Nucleus</keyword>
<dbReference type="PANTHER" id="PTHR45884:SF2">
    <property type="entry name" value="N-ACETYLTRANSFERASE ECO"/>
    <property type="match status" value="1"/>
</dbReference>
<evidence type="ECO:0000313" key="15">
    <source>
        <dbReference type="Proteomes" id="UP000799778"/>
    </source>
</evidence>
<dbReference type="GO" id="GO:0000785">
    <property type="term" value="C:chromatin"/>
    <property type="evidence" value="ECO:0007669"/>
    <property type="project" value="TreeGrafter"/>
</dbReference>
<feature type="coiled-coil region" evidence="10">
    <location>
        <begin position="252"/>
        <end position="279"/>
    </location>
</feature>
<dbReference type="GO" id="GO:0008270">
    <property type="term" value="F:zinc ion binding"/>
    <property type="evidence" value="ECO:0007669"/>
    <property type="project" value="UniProtKB-KW"/>
</dbReference>
<dbReference type="Proteomes" id="UP000799778">
    <property type="component" value="Unassembled WGS sequence"/>
</dbReference>
<accession>A0A6A5XZS7</accession>
<dbReference type="InterPro" id="IPR028005">
    <property type="entry name" value="AcTrfase_ESCO_Znf_dom"/>
</dbReference>
<feature type="domain" description="N-acetyltransferase ESCO acetyl-transferase" evidence="13">
    <location>
        <begin position="340"/>
        <end position="409"/>
    </location>
</feature>
<keyword evidence="5" id="KW-0863">Zinc-finger</keyword>
<dbReference type="GO" id="GO:0061733">
    <property type="term" value="F:protein-lysine-acetyltransferase activity"/>
    <property type="evidence" value="ECO:0007669"/>
    <property type="project" value="TreeGrafter"/>
</dbReference>
<feature type="region of interest" description="Disordered" evidence="11">
    <location>
        <begin position="1"/>
        <end position="137"/>
    </location>
</feature>
<evidence type="ECO:0000256" key="3">
    <source>
        <dbReference type="ARBA" id="ARBA00022679"/>
    </source>
</evidence>
<comment type="similarity">
    <text evidence="2">Belongs to the acetyltransferase family. ECO subfamily.</text>
</comment>
<dbReference type="RefSeq" id="XP_033386838.1">
    <property type="nucleotide sequence ID" value="XM_033527740.1"/>
</dbReference>
<sequence length="411" mass="45397">MTSWGVRKPITTYSRKKKRLLPDEDEDRPTKQQRVAASEQPNITPAATTTSSITSRPTTCELSNTPASSPPNAPPVIFSDGSARSTPPSSPQPPYSSPPINTRRSKFSFMKRRPGPTSVAKVPLSTRSDNVPGVSQPPAKKVRMVQMQLDLVGDLRKTCKMCGMEYIPSNADDAALHRKFHAMNVGGVDFAKPFVDRLRKNQIWSGVDRSFIAVVGRKDTVAMRNKAVEVLKVVDTELGAVNIAEETLWGQISTCSNTLEAEEAEVNAEQQRRSQRRDRSMSDRYKVYLYVRGQKCVGACLAERIQEAYPVLGHETSGDAVEMSATKVQSSSISMDTHPVPAILGISRIWTSTMQRKAGVATRLLDSAREDFLYGMTVEKAMVAFTQPTESGGQLARRWFGQDAGWHVYVD</sequence>
<feature type="compositionally biased region" description="Low complexity" evidence="11">
    <location>
        <begin position="43"/>
        <end position="67"/>
    </location>
</feature>
<keyword evidence="8" id="KW-0131">Cell cycle</keyword>
<evidence type="ECO:0008006" key="16">
    <source>
        <dbReference type="Google" id="ProtNLM"/>
    </source>
</evidence>
<keyword evidence="3" id="KW-0808">Transferase</keyword>
<evidence type="ECO:0000313" key="14">
    <source>
        <dbReference type="EMBL" id="KAF2018499.1"/>
    </source>
</evidence>
<evidence type="ECO:0000256" key="8">
    <source>
        <dbReference type="ARBA" id="ARBA00023306"/>
    </source>
</evidence>
<evidence type="ECO:0000256" key="5">
    <source>
        <dbReference type="ARBA" id="ARBA00022771"/>
    </source>
</evidence>
<keyword evidence="6" id="KW-0862">Zinc</keyword>
<feature type="domain" description="N-acetyltransferase ESCO zinc-finger" evidence="12">
    <location>
        <begin position="146"/>
        <end position="183"/>
    </location>
</feature>
<evidence type="ECO:0000256" key="2">
    <source>
        <dbReference type="ARBA" id="ARBA00005816"/>
    </source>
</evidence>
<dbReference type="InterPro" id="IPR028009">
    <property type="entry name" value="ESCO_Acetyltransf_dom"/>
</dbReference>
<dbReference type="OrthoDB" id="428854at2759"/>
<comment type="subcellular location">
    <subcellularLocation>
        <location evidence="1">Nucleus</location>
    </subcellularLocation>
</comment>
<dbReference type="Pfam" id="PF13878">
    <property type="entry name" value="zf-C2H2_3"/>
    <property type="match status" value="1"/>
</dbReference>